<accession>A0ABT9ZC64</accession>
<dbReference type="RefSeq" id="WP_307338231.1">
    <property type="nucleotide sequence ID" value="NZ_JAUSUD010000003.1"/>
</dbReference>
<comment type="caution">
    <text evidence="1">The sequence shown here is derived from an EMBL/GenBank/DDBJ whole genome shotgun (WGS) entry which is preliminary data.</text>
</comment>
<dbReference type="Proteomes" id="UP001234495">
    <property type="component" value="Unassembled WGS sequence"/>
</dbReference>
<dbReference type="Gene3D" id="2.70.98.70">
    <property type="match status" value="1"/>
</dbReference>
<evidence type="ECO:0000313" key="1">
    <source>
        <dbReference type="EMBL" id="MDQ0229855.1"/>
    </source>
</evidence>
<dbReference type="PANTHER" id="PTHR38045">
    <property type="entry name" value="CHROMOSOME 1, WHOLE GENOME SHOTGUN SEQUENCE"/>
    <property type="match status" value="1"/>
</dbReference>
<proteinExistence type="predicted"/>
<gene>
    <name evidence="1" type="ORF">J2S19_001107</name>
</gene>
<protein>
    <recommendedName>
        <fullName evidence="3">Heparinase II/III-like protein</fullName>
    </recommendedName>
</protein>
<evidence type="ECO:0008006" key="3">
    <source>
        <dbReference type="Google" id="ProtNLM"/>
    </source>
</evidence>
<dbReference type="PANTHER" id="PTHR38045:SF1">
    <property type="entry name" value="HEPARINASE II_III-LIKE PROTEIN"/>
    <property type="match status" value="1"/>
</dbReference>
<dbReference type="EMBL" id="JAUSUD010000003">
    <property type="protein sequence ID" value="MDQ0229855.1"/>
    <property type="molecule type" value="Genomic_DNA"/>
</dbReference>
<evidence type="ECO:0000313" key="2">
    <source>
        <dbReference type="Proteomes" id="UP001234495"/>
    </source>
</evidence>
<organism evidence="1 2">
    <name type="scientific">Metabacillus malikii</name>
    <dbReference type="NCBI Taxonomy" id="1504265"/>
    <lineage>
        <taxon>Bacteria</taxon>
        <taxon>Bacillati</taxon>
        <taxon>Bacillota</taxon>
        <taxon>Bacilli</taxon>
        <taxon>Bacillales</taxon>
        <taxon>Bacillaceae</taxon>
        <taxon>Metabacillus</taxon>
    </lineage>
</organism>
<dbReference type="Gene3D" id="1.50.10.100">
    <property type="entry name" value="Chondroitin AC/alginate lyase"/>
    <property type="match status" value="1"/>
</dbReference>
<reference evidence="1 2" key="1">
    <citation type="submission" date="2023-07" db="EMBL/GenBank/DDBJ databases">
        <title>Genomic Encyclopedia of Type Strains, Phase IV (KMG-IV): sequencing the most valuable type-strain genomes for metagenomic binning, comparative biology and taxonomic classification.</title>
        <authorList>
            <person name="Goeker M."/>
        </authorList>
    </citation>
    <scope>NUCLEOTIDE SEQUENCE [LARGE SCALE GENOMIC DNA]</scope>
    <source>
        <strain evidence="1 2">DSM 29005</strain>
    </source>
</reference>
<dbReference type="InterPro" id="IPR008929">
    <property type="entry name" value="Chondroitin_lyas"/>
</dbReference>
<dbReference type="SUPFAM" id="SSF48230">
    <property type="entry name" value="Chondroitin AC/alginate lyase"/>
    <property type="match status" value="1"/>
</dbReference>
<name>A0ABT9ZC64_9BACI</name>
<keyword evidence="2" id="KW-1185">Reference proteome</keyword>
<sequence length="611" mass="71872">MYKGNILKGLLREGKDAPLIFKNIEEMSRWVTKIKNKKGLQPLLIEINNEAERLLSEKENELTFTLFQQFEQTGSRLEYEKVYFEKRRRLGTFALMSLLEPDEDMYKKQLENIIWSILNEYTWCLPAHLTNRYETSKLRNSQQEKNPPAYTIDLFSAETAFALSEILTLTKDWLSPLIMRRIEEEIDRRVFQPFLLTPQHWETATHNWAAVCGGSIGSAALHLLENEEDLSTIMERILATMDYYLEGFHDDGTCLEGYRYWQYGFGFYVYFADLLKRRTLDKMNLFNNEKVHAIALFQQKTFLYKNKVVNFSDAQQEESIFLGLTHYLHSIYEDVHIPENKLRASYTDDHCSRWAPAFRNLLWYQDDLQGKPWENETYFLSESQWFISRYATTSGHFAFAAKGGHNDEPHNHNDLGHFILLRNNEVFLKDLGAGLYSADYFGKKRYDFICNSSFGHSVPIINQQGQQLGNTAFATILSTTFHHDKDTLILDLTNSYDLPFLKQYQRSFTWEKTTLPKLIIEDIFHFDEQPNQLVERMIVPNRVVVKEIATGLELQGTETLYLHFDTNSYKVTIEQFEFTDHFGRIQLNKMIDIKPIAFDYEMSIKLVFQFH</sequence>